<dbReference type="Gene3D" id="3.40.50.300">
    <property type="entry name" value="P-loop containing nucleotide triphosphate hydrolases"/>
    <property type="match status" value="1"/>
</dbReference>
<dbReference type="OrthoDB" id="9800698at2"/>
<organism evidence="3 4">
    <name type="scientific">Hyphomonas adhaerens MHS-3</name>
    <dbReference type="NCBI Taxonomy" id="1280949"/>
    <lineage>
        <taxon>Bacteria</taxon>
        <taxon>Pseudomonadati</taxon>
        <taxon>Pseudomonadota</taxon>
        <taxon>Alphaproteobacteria</taxon>
        <taxon>Hyphomonadales</taxon>
        <taxon>Hyphomonadaceae</taxon>
        <taxon>Hyphomonas</taxon>
    </lineage>
</organism>
<dbReference type="Proteomes" id="UP000027446">
    <property type="component" value="Unassembled WGS sequence"/>
</dbReference>
<reference evidence="3 4" key="1">
    <citation type="journal article" date="2014" name="Antonie Van Leeuwenhoek">
        <title>Hyphomonas beringensis sp. nov. and Hyphomonas chukchiensis sp. nov., isolated from surface seawater of the Bering Sea and Chukchi Sea.</title>
        <authorList>
            <person name="Li C."/>
            <person name="Lai Q."/>
            <person name="Li G."/>
            <person name="Dong C."/>
            <person name="Wang J."/>
            <person name="Liao Y."/>
            <person name="Shao Z."/>
        </authorList>
    </citation>
    <scope>NUCLEOTIDE SEQUENCE [LARGE SCALE GENOMIC DNA]</scope>
    <source>
        <strain evidence="3 4">MHS-3</strain>
    </source>
</reference>
<comment type="caution">
    <text evidence="3">The sequence shown here is derived from an EMBL/GenBank/DDBJ whole genome shotgun (WGS) entry which is preliminary data.</text>
</comment>
<keyword evidence="4" id="KW-1185">Reference proteome</keyword>
<dbReference type="SMART" id="SM00028">
    <property type="entry name" value="TPR"/>
    <property type="match status" value="4"/>
</dbReference>
<dbReference type="InterPro" id="IPR026634">
    <property type="entry name" value="TPST-like"/>
</dbReference>
<dbReference type="InterPro" id="IPR011990">
    <property type="entry name" value="TPR-like_helical_dom_sf"/>
</dbReference>
<accession>A0A069E884</accession>
<keyword evidence="2" id="KW-0802">TPR repeat</keyword>
<name>A0A069E884_9PROT</name>
<dbReference type="EMBL" id="ARYH01000001">
    <property type="protein sequence ID" value="KCZ86174.1"/>
    <property type="molecule type" value="Genomic_DNA"/>
</dbReference>
<dbReference type="PANTHER" id="PTHR12788">
    <property type="entry name" value="PROTEIN-TYROSINE SULFOTRANSFERASE 2"/>
    <property type="match status" value="1"/>
</dbReference>
<evidence type="ECO:0000313" key="3">
    <source>
        <dbReference type="EMBL" id="KCZ86174.1"/>
    </source>
</evidence>
<protein>
    <submittedName>
        <fullName evidence="3">Sulfotransferase</fullName>
    </submittedName>
</protein>
<evidence type="ECO:0000256" key="2">
    <source>
        <dbReference type="PROSITE-ProRule" id="PRU00339"/>
    </source>
</evidence>
<dbReference type="Pfam" id="PF14559">
    <property type="entry name" value="TPR_19"/>
    <property type="match status" value="1"/>
</dbReference>
<dbReference type="Pfam" id="PF13469">
    <property type="entry name" value="Sulfotransfer_3"/>
    <property type="match status" value="1"/>
</dbReference>
<feature type="repeat" description="TPR" evidence="2">
    <location>
        <begin position="151"/>
        <end position="184"/>
    </location>
</feature>
<dbReference type="InterPro" id="IPR027417">
    <property type="entry name" value="P-loop_NTPase"/>
</dbReference>
<evidence type="ECO:0000313" key="4">
    <source>
        <dbReference type="Proteomes" id="UP000027446"/>
    </source>
</evidence>
<dbReference type="eggNOG" id="COG0457">
    <property type="taxonomic scope" value="Bacteria"/>
</dbReference>
<dbReference type="GO" id="GO:0008476">
    <property type="term" value="F:protein-tyrosine sulfotransferase activity"/>
    <property type="evidence" value="ECO:0007669"/>
    <property type="project" value="InterPro"/>
</dbReference>
<dbReference type="PANTHER" id="PTHR12788:SF10">
    <property type="entry name" value="PROTEIN-TYROSINE SULFOTRANSFERASE"/>
    <property type="match status" value="1"/>
</dbReference>
<keyword evidence="1 3" id="KW-0808">Transferase</keyword>
<dbReference type="InterPro" id="IPR019734">
    <property type="entry name" value="TPR_rpt"/>
</dbReference>
<evidence type="ECO:0000256" key="1">
    <source>
        <dbReference type="ARBA" id="ARBA00022679"/>
    </source>
</evidence>
<dbReference type="SUPFAM" id="SSF48452">
    <property type="entry name" value="TPR-like"/>
    <property type="match status" value="1"/>
</dbReference>
<dbReference type="Gene3D" id="1.25.40.10">
    <property type="entry name" value="Tetratricopeptide repeat domain"/>
    <property type="match status" value="1"/>
</dbReference>
<dbReference type="AlphaFoldDB" id="A0A069E884"/>
<dbReference type="PROSITE" id="PS50005">
    <property type="entry name" value="TPR"/>
    <property type="match status" value="1"/>
</dbReference>
<sequence>MPVIQMTIASPSQAPDARLAEIDRALRGRDVGRAAQLISELTLSRPAYVDGWVAAARLAQLTADPARMRAHLEKALTLAPGSPLIRLLDVEAQIHLGDVLSALAALREMEADAEGDAAWLGRISEAYSQCGNFDASERCARAALALDSESTALQYALSSALIATGKLEQAEDLLDRLIESNPRDYDAYYNRATLRRQTPDKNHIDAIRKAIDETAQDSMSAVGLNYALAHELEDLGRHEESFVALKKGADARRTKMAYRVEKDIVTMARIAEVFDAEFFGKARNGCDDEGSIFVLGLPRSGTTLVDRILSAHPEVESLGELNDFPLTLTAMGRTVPGPGDLISKAVGLNMRDLGETYLHRIRQRGKGARFSIDKAPANFLYIGLVAAALPNARIIHVNRNPIDNAFGMYKALFRMGYPFSYNFDDLAKYMRAKSGLMMHWHAMLPGRIIEVHYEDIVADQEVQTRRLLSEVGLAWDTACLDFHKNTSPTATASAAQVRRPIYTSSVNRWRRYEKQLAPLINALGDNE</sequence>
<dbReference type="STRING" id="1280949.HAD_10825"/>
<dbReference type="PATRIC" id="fig|1280949.3.peg.2215"/>
<gene>
    <name evidence="3" type="ORF">HAD_10825</name>
</gene>
<proteinExistence type="predicted"/>
<dbReference type="SUPFAM" id="SSF52540">
    <property type="entry name" value="P-loop containing nucleoside triphosphate hydrolases"/>
    <property type="match status" value="1"/>
</dbReference>